<protein>
    <submittedName>
        <fullName evidence="2">Uncharacterized protein</fullName>
    </submittedName>
</protein>
<reference evidence="2 3" key="1">
    <citation type="submission" date="2022-09" db="EMBL/GenBank/DDBJ databases">
        <authorList>
            <person name="Palmer J.M."/>
        </authorList>
    </citation>
    <scope>NUCLEOTIDE SEQUENCE [LARGE SCALE GENOMIC DNA]</scope>
    <source>
        <strain evidence="2 3">DSM 7382</strain>
    </source>
</reference>
<dbReference type="AlphaFoldDB" id="A0AAW0G5N9"/>
<name>A0AAW0G5N9_9APHY</name>
<proteinExistence type="predicted"/>
<accession>A0AAW0G5N9</accession>
<keyword evidence="3" id="KW-1185">Reference proteome</keyword>
<feature type="signal peptide" evidence="1">
    <location>
        <begin position="1"/>
        <end position="25"/>
    </location>
</feature>
<dbReference type="Proteomes" id="UP001385951">
    <property type="component" value="Unassembled WGS sequence"/>
</dbReference>
<feature type="chain" id="PRO_5043474624" evidence="1">
    <location>
        <begin position="26"/>
        <end position="70"/>
    </location>
</feature>
<evidence type="ECO:0000256" key="1">
    <source>
        <dbReference type="SAM" id="SignalP"/>
    </source>
</evidence>
<evidence type="ECO:0000313" key="3">
    <source>
        <dbReference type="Proteomes" id="UP001385951"/>
    </source>
</evidence>
<keyword evidence="1" id="KW-0732">Signal</keyword>
<comment type="caution">
    <text evidence="2">The sequence shown here is derived from an EMBL/GenBank/DDBJ whole genome shotgun (WGS) entry which is preliminary data.</text>
</comment>
<organism evidence="2 3">
    <name type="scientific">Cerrena zonata</name>
    <dbReference type="NCBI Taxonomy" id="2478898"/>
    <lineage>
        <taxon>Eukaryota</taxon>
        <taxon>Fungi</taxon>
        <taxon>Dikarya</taxon>
        <taxon>Basidiomycota</taxon>
        <taxon>Agaricomycotina</taxon>
        <taxon>Agaricomycetes</taxon>
        <taxon>Polyporales</taxon>
        <taxon>Cerrenaceae</taxon>
        <taxon>Cerrena</taxon>
    </lineage>
</organism>
<gene>
    <name evidence="2" type="ORF">QCA50_007664</name>
</gene>
<dbReference type="EMBL" id="JASBNA010000009">
    <property type="protein sequence ID" value="KAK7688973.1"/>
    <property type="molecule type" value="Genomic_DNA"/>
</dbReference>
<evidence type="ECO:0000313" key="2">
    <source>
        <dbReference type="EMBL" id="KAK7688973.1"/>
    </source>
</evidence>
<sequence length="70" mass="8117">MRSYLFVVFFTLLFAAMSIAAPADSVPVKRKALKQYDMRRATPVKRDSEYYKPKPSKYYYAKREAAAENA</sequence>